<evidence type="ECO:0000313" key="2">
    <source>
        <dbReference type="Proteomes" id="UP000198382"/>
    </source>
</evidence>
<reference evidence="1 2" key="1">
    <citation type="submission" date="2016-11" db="EMBL/GenBank/DDBJ databases">
        <title>Whole genomes of Flavobacteriaceae.</title>
        <authorList>
            <person name="Stine C."/>
            <person name="Li C."/>
            <person name="Tadesse D."/>
        </authorList>
    </citation>
    <scope>NUCLEOTIDE SEQUENCE [LARGE SCALE GENOMIC DNA]</scope>
    <source>
        <strain evidence="1 2">DSM 15937</strain>
    </source>
</reference>
<proteinExistence type="predicted"/>
<protein>
    <recommendedName>
        <fullName evidence="3">ATP-binding protein</fullName>
    </recommendedName>
</protein>
<evidence type="ECO:0000313" key="1">
    <source>
        <dbReference type="EMBL" id="OXA79147.1"/>
    </source>
</evidence>
<gene>
    <name evidence="1" type="ORF">B0A65_11415</name>
</gene>
<name>A0ABX4BR92_FLAFR</name>
<dbReference type="EMBL" id="MUGV01000018">
    <property type="protein sequence ID" value="OXA79147.1"/>
    <property type="molecule type" value="Genomic_DNA"/>
</dbReference>
<evidence type="ECO:0008006" key="3">
    <source>
        <dbReference type="Google" id="ProtNLM"/>
    </source>
</evidence>
<accession>A0ABX4BR92</accession>
<dbReference type="Proteomes" id="UP000198382">
    <property type="component" value="Unassembled WGS sequence"/>
</dbReference>
<comment type="caution">
    <text evidence="1">The sequence shown here is derived from an EMBL/GenBank/DDBJ whole genome shotgun (WGS) entry which is preliminary data.</text>
</comment>
<keyword evidence="2" id="KW-1185">Reference proteome</keyword>
<sequence length="261" mass="29625">MIFLFNISFCFSQNYSLNDFEECKIPDVESKEWYDFNHSSGKEFVFTLESAKIKVSKYKYASSVEYDIPSGKLLGIDMGEFGGGLYYRQKDSTKIFYVNGKKGIDIKPNWFGGLMTNETDPINKVLKDCKLLKSGNVKFIFGIKDSIYLLGGLSHMGLNSGGLYTIKYNNDNFFISGALNLEDAPSAMSIYNNCIYLAGSKGFYIIDENLKLKTIFDNLFWDGLYPTSVVVLDKKNVFVTIRGGYVKINPEEKKLKLYKAK</sequence>
<organism evidence="1 2">
    <name type="scientific">Flavobacterium frigidimaris</name>
    <dbReference type="NCBI Taxonomy" id="262320"/>
    <lineage>
        <taxon>Bacteria</taxon>
        <taxon>Pseudomonadati</taxon>
        <taxon>Bacteroidota</taxon>
        <taxon>Flavobacteriia</taxon>
        <taxon>Flavobacteriales</taxon>
        <taxon>Flavobacteriaceae</taxon>
        <taxon>Flavobacterium</taxon>
    </lineage>
</organism>